<dbReference type="PANTHER" id="PTHR30189">
    <property type="entry name" value="LPS-ASSEMBLY PROTEIN"/>
    <property type="match status" value="1"/>
</dbReference>
<name>A0A1Y0IDK7_9GAMM</name>
<dbReference type="EMBL" id="CP021425">
    <property type="protein sequence ID" value="ARU58521.1"/>
    <property type="molecule type" value="Genomic_DNA"/>
</dbReference>
<sequence>MFSTLLCASSLVAQEASASSQDVATDKRSAAELDWVPYYALTEAERAAVPAYCGGDYRVPNYLLSAPSITLDNPAAVHVSAKTSESFLEKGATLHGDVEVWQGNFFLRGDWATLDRKNEQAELKGNILLRAPVFTLTGEQVRYDMNQDYFSITGADYLYHANKMRGSAEVVESTGTEHLAIQNGYFTTCPPDNNDWALEAASIDLDRKEGFGVAKHAVFRIKDIPVAYFPYFSFPIDDRRKTGFLYPSIGTSNAGTGMYLSTPYYLNLAPNYDATIAPQYMHGRGLLTEIEGRYLNRFSYTEMSLGYIYEDDEFARSFPSKKGERWAFGFNQQAGLPYGFSSSIEVKAISDDDYLSDLNRTLNIEEQTHLNRQWQVESQGDRWHLYGTLQGYQTIDDTIAEVDKPYARLPEISFEFVDSEAELDYRLDSMYAFFYRDNDELQGADRVNGQRLWLSPSVSLPMREEWGFWKTAVRLDQTDYLLDDQEADVDDHLSRTVPFVSMDSGLFFDRTLRIGGESFSQSLEPRLFYVYSPHKDQSDYPDFDTDLKSFRFNQLFQEDRFSGQDRVGDNNRLTVAVTSRFSELANGIQRASISLGQIYYFEDRRVDLKGRGTDVRTDSLIAGEAVIEPNDWMALRIGGLWDARNDNTTEGSTRLQVHSPDYEYVLNIGHRYLEGELEQSDISAIVPIGDQVALFGRWFYELADSRTIGTVAGLEYSSCCWRVQVLNHSYLTSDQEVDNRLLLRFELSRLSGLTSGSWAGIDAAINGFSEREERMN</sequence>
<dbReference type="Proteomes" id="UP000196027">
    <property type="component" value="Chromosome"/>
</dbReference>
<comment type="caution">
    <text evidence="4">Lacks conserved residue(s) required for the propagation of feature annotation.</text>
</comment>
<dbReference type="InterPro" id="IPR007543">
    <property type="entry name" value="LptD_C"/>
</dbReference>
<keyword evidence="8" id="KW-1185">Reference proteome</keyword>
<feature type="domain" description="LptD C-terminal" evidence="6">
    <location>
        <begin position="324"/>
        <end position="684"/>
    </location>
</feature>
<evidence type="ECO:0000256" key="1">
    <source>
        <dbReference type="ARBA" id="ARBA00022729"/>
    </source>
</evidence>
<dbReference type="InterPro" id="IPR005653">
    <property type="entry name" value="OstA-like_N"/>
</dbReference>
<evidence type="ECO:0000256" key="4">
    <source>
        <dbReference type="HAMAP-Rule" id="MF_01411"/>
    </source>
</evidence>
<evidence type="ECO:0000259" key="6">
    <source>
        <dbReference type="Pfam" id="PF04453"/>
    </source>
</evidence>
<comment type="similarity">
    <text evidence="4">Belongs to the LptD family.</text>
</comment>
<evidence type="ECO:0000313" key="8">
    <source>
        <dbReference type="Proteomes" id="UP000196027"/>
    </source>
</evidence>
<dbReference type="GO" id="GO:0043165">
    <property type="term" value="P:Gram-negative-bacterium-type cell outer membrane assembly"/>
    <property type="evidence" value="ECO:0007669"/>
    <property type="project" value="UniProtKB-UniRule"/>
</dbReference>
<dbReference type="Pfam" id="PF03968">
    <property type="entry name" value="LptD_N"/>
    <property type="match status" value="1"/>
</dbReference>
<dbReference type="InterPro" id="IPR020889">
    <property type="entry name" value="LipoPS_assembly_LptD"/>
</dbReference>
<evidence type="ECO:0000259" key="5">
    <source>
        <dbReference type="Pfam" id="PF03968"/>
    </source>
</evidence>
<feature type="domain" description="Organic solvent tolerance-like N-terminal" evidence="5">
    <location>
        <begin position="78"/>
        <end position="210"/>
    </location>
</feature>
<comment type="function">
    <text evidence="4">Together with LptE, is involved in the assembly of lipopolysaccharide (LPS) at the surface of the outer membrane.</text>
</comment>
<comment type="subunit">
    <text evidence="4">Component of the lipopolysaccharide transport and assembly complex. Interacts with LptE and LptA.</text>
</comment>
<keyword evidence="3 4" id="KW-0998">Cell outer membrane</keyword>
<keyword evidence="2 4" id="KW-0472">Membrane</keyword>
<dbReference type="InterPro" id="IPR050218">
    <property type="entry name" value="LptD"/>
</dbReference>
<dbReference type="Pfam" id="PF04453">
    <property type="entry name" value="LptD"/>
    <property type="match status" value="1"/>
</dbReference>
<dbReference type="GO" id="GO:1990351">
    <property type="term" value="C:transporter complex"/>
    <property type="evidence" value="ECO:0007669"/>
    <property type="project" value="TreeGrafter"/>
</dbReference>
<protein>
    <recommendedName>
        <fullName evidence="4">LPS-assembly protein LptD</fullName>
    </recommendedName>
</protein>
<comment type="subcellular location">
    <subcellularLocation>
        <location evidence="4">Cell outer membrane</location>
    </subcellularLocation>
</comment>
<dbReference type="HAMAP" id="MF_01411">
    <property type="entry name" value="LPS_assembly_LptD"/>
    <property type="match status" value="1"/>
</dbReference>
<gene>
    <name evidence="4" type="primary">lptD</name>
    <name evidence="7" type="ORF">OLMES_4525</name>
</gene>
<evidence type="ECO:0000256" key="3">
    <source>
        <dbReference type="ARBA" id="ARBA00023237"/>
    </source>
</evidence>
<organism evidence="7 8">
    <name type="scientific">Oleiphilus messinensis</name>
    <dbReference type="NCBI Taxonomy" id="141451"/>
    <lineage>
        <taxon>Bacteria</taxon>
        <taxon>Pseudomonadati</taxon>
        <taxon>Pseudomonadota</taxon>
        <taxon>Gammaproteobacteria</taxon>
        <taxon>Oceanospirillales</taxon>
        <taxon>Oleiphilaceae</taxon>
        <taxon>Oleiphilus</taxon>
    </lineage>
</organism>
<dbReference type="PANTHER" id="PTHR30189:SF1">
    <property type="entry name" value="LPS-ASSEMBLY PROTEIN LPTD"/>
    <property type="match status" value="1"/>
</dbReference>
<evidence type="ECO:0000313" key="7">
    <source>
        <dbReference type="EMBL" id="ARU58521.1"/>
    </source>
</evidence>
<dbReference type="KEGG" id="ome:OLMES_4525"/>
<dbReference type="GO" id="GO:0009279">
    <property type="term" value="C:cell outer membrane"/>
    <property type="evidence" value="ECO:0007669"/>
    <property type="project" value="UniProtKB-SubCell"/>
</dbReference>
<evidence type="ECO:0000256" key="2">
    <source>
        <dbReference type="ARBA" id="ARBA00023136"/>
    </source>
</evidence>
<reference evidence="7 8" key="1">
    <citation type="submission" date="2017-05" db="EMBL/GenBank/DDBJ databases">
        <title>Genomic insights into alkan degradation activity of Oleiphilus messinensis.</title>
        <authorList>
            <person name="Kozyavkin S.A."/>
            <person name="Slesarev A.I."/>
            <person name="Golyshin P.N."/>
            <person name="Korzhenkov A."/>
            <person name="Golyshina O.N."/>
            <person name="Toshchakov S.V."/>
        </authorList>
    </citation>
    <scope>NUCLEOTIDE SEQUENCE [LARGE SCALE GENOMIC DNA]</scope>
    <source>
        <strain evidence="7 8">ME102</strain>
    </source>
</reference>
<dbReference type="GO" id="GO:0015920">
    <property type="term" value="P:lipopolysaccharide transport"/>
    <property type="evidence" value="ECO:0007669"/>
    <property type="project" value="InterPro"/>
</dbReference>
<proteinExistence type="inferred from homology"/>
<keyword evidence="1 4" id="KW-0732">Signal</keyword>
<accession>A0A1Y0IDK7</accession>
<dbReference type="AlphaFoldDB" id="A0A1Y0IDK7"/>